<dbReference type="GO" id="GO:0008270">
    <property type="term" value="F:zinc ion binding"/>
    <property type="evidence" value="ECO:0007669"/>
    <property type="project" value="UniProtKB-KW"/>
</dbReference>
<dbReference type="InterPro" id="IPR007527">
    <property type="entry name" value="Znf_SWIM"/>
</dbReference>
<dbReference type="GeneID" id="28996679"/>
<dbReference type="InParanoid" id="A0A162PNT3"/>
<keyword evidence="1" id="KW-0862">Zinc</keyword>
<dbReference type="OrthoDB" id="2430203at2759"/>
<dbReference type="Pfam" id="PF04434">
    <property type="entry name" value="SWIM"/>
    <property type="match status" value="1"/>
</dbReference>
<organism evidence="3 4">
    <name type="scientific">Phycomyces blakesleeanus (strain ATCC 8743b / DSM 1359 / FGSC 10004 / NBRC 33097 / NRRL 1555)</name>
    <dbReference type="NCBI Taxonomy" id="763407"/>
    <lineage>
        <taxon>Eukaryota</taxon>
        <taxon>Fungi</taxon>
        <taxon>Fungi incertae sedis</taxon>
        <taxon>Mucoromycota</taxon>
        <taxon>Mucoromycotina</taxon>
        <taxon>Mucoromycetes</taxon>
        <taxon>Mucorales</taxon>
        <taxon>Phycomycetaceae</taxon>
        <taxon>Phycomyces</taxon>
    </lineage>
</organism>
<keyword evidence="1" id="KW-0863">Zinc-finger</keyword>
<evidence type="ECO:0000313" key="3">
    <source>
        <dbReference type="EMBL" id="OAD74577.1"/>
    </source>
</evidence>
<dbReference type="STRING" id="763407.A0A162PNT3"/>
<keyword evidence="1" id="KW-0479">Metal-binding</keyword>
<dbReference type="EMBL" id="KV440979">
    <property type="protein sequence ID" value="OAD74577.1"/>
    <property type="molecule type" value="Genomic_DNA"/>
</dbReference>
<evidence type="ECO:0000313" key="4">
    <source>
        <dbReference type="Proteomes" id="UP000077315"/>
    </source>
</evidence>
<keyword evidence="4" id="KW-1185">Reference proteome</keyword>
<dbReference type="RefSeq" id="XP_018292617.1">
    <property type="nucleotide sequence ID" value="XM_018435773.1"/>
</dbReference>
<name>A0A162PNT3_PHYB8</name>
<protein>
    <recommendedName>
        <fullName evidence="2">SWIM-type domain-containing protein</fullName>
    </recommendedName>
</protein>
<reference evidence="4" key="1">
    <citation type="submission" date="2015-06" db="EMBL/GenBank/DDBJ databases">
        <title>Expansion of signal transduction pathways in fungi by whole-genome duplication.</title>
        <authorList>
            <consortium name="DOE Joint Genome Institute"/>
            <person name="Corrochano L.M."/>
            <person name="Kuo A."/>
            <person name="Marcet-Houben M."/>
            <person name="Polaino S."/>
            <person name="Salamov A."/>
            <person name="Villalobos J.M."/>
            <person name="Alvarez M.I."/>
            <person name="Avalos J."/>
            <person name="Benito E.P."/>
            <person name="Benoit I."/>
            <person name="Burger G."/>
            <person name="Camino L.P."/>
            <person name="Canovas D."/>
            <person name="Cerda-Olmedo E."/>
            <person name="Cheng J.-F."/>
            <person name="Dominguez A."/>
            <person name="Elias M."/>
            <person name="Eslava A.P."/>
            <person name="Glaser F."/>
            <person name="Grimwood J."/>
            <person name="Gutierrez G."/>
            <person name="Heitman J."/>
            <person name="Henrissat B."/>
            <person name="Iturriaga E.A."/>
            <person name="Lang B.F."/>
            <person name="Lavin J.L."/>
            <person name="Lee S."/>
            <person name="Li W."/>
            <person name="Lindquist E."/>
            <person name="Lopez-Garcia S."/>
            <person name="Luque E.M."/>
            <person name="Marcos A.T."/>
            <person name="Martin J."/>
            <person name="McCluskey K."/>
            <person name="Medina H.R."/>
            <person name="Miralles-Duran A."/>
            <person name="Miyazaki A."/>
            <person name="Munoz-Torres E."/>
            <person name="Oguiza J.A."/>
            <person name="Ohm R."/>
            <person name="Olmedo M."/>
            <person name="Orejas M."/>
            <person name="Ortiz-Castellanos L."/>
            <person name="Pisabarro A.G."/>
            <person name="Rodriguez-Romero J."/>
            <person name="Ruiz-Herrera J."/>
            <person name="Ruiz-Vazquez R."/>
            <person name="Sanz C."/>
            <person name="Schackwitz W."/>
            <person name="Schmutz J."/>
            <person name="Shahriari M."/>
            <person name="Shelest E."/>
            <person name="Silva-Franco F."/>
            <person name="Soanes D."/>
            <person name="Syed K."/>
            <person name="Tagua V.G."/>
            <person name="Talbot N.J."/>
            <person name="Thon M."/>
            <person name="De vries R.P."/>
            <person name="Wiebenga A."/>
            <person name="Yadav J.S."/>
            <person name="Braun E.L."/>
            <person name="Baker S."/>
            <person name="Garre V."/>
            <person name="Horwitz B."/>
            <person name="Torres-Martinez S."/>
            <person name="Idnurm A."/>
            <person name="Herrera-Estrella A."/>
            <person name="Gabaldon T."/>
            <person name="Grigoriev I.V."/>
        </authorList>
    </citation>
    <scope>NUCLEOTIDE SEQUENCE [LARGE SCALE GENOMIC DNA]</scope>
    <source>
        <strain evidence="4">NRRL 1555(-)</strain>
    </source>
</reference>
<dbReference type="Proteomes" id="UP000077315">
    <property type="component" value="Unassembled WGS sequence"/>
</dbReference>
<evidence type="ECO:0000256" key="1">
    <source>
        <dbReference type="PROSITE-ProRule" id="PRU00325"/>
    </source>
</evidence>
<dbReference type="AlphaFoldDB" id="A0A162PNT3"/>
<gene>
    <name evidence="3" type="ORF">PHYBLDRAFT_167981</name>
</gene>
<proteinExistence type="predicted"/>
<feature type="domain" description="SWIM-type" evidence="2">
    <location>
        <begin position="87"/>
        <end position="123"/>
    </location>
</feature>
<dbReference type="VEuPathDB" id="FungiDB:PHYBLDRAFT_167981"/>
<sequence length="160" mass="18926">MKRSRNKRLNKLVFILVHDVEYYLSQEYDRVMSNNGAKSAFTREQRIHEMEAEEVDDDEREAIIVAPDSVDSRQCQIQSFVDQNTAYVVEVSDTNTIISCTCFDFKRRYRPCKHIDFNFYEIQLSKIALVLQYYRFSFVLLSLRIMSDVDSMTLSLSYNN</sequence>
<dbReference type="PROSITE" id="PS50966">
    <property type="entry name" value="ZF_SWIM"/>
    <property type="match status" value="1"/>
</dbReference>
<accession>A0A162PNT3</accession>
<evidence type="ECO:0000259" key="2">
    <source>
        <dbReference type="PROSITE" id="PS50966"/>
    </source>
</evidence>